<comment type="caution">
    <text evidence="2">The sequence shown here is derived from an EMBL/GenBank/DDBJ whole genome shotgun (WGS) entry which is preliminary data.</text>
</comment>
<dbReference type="AlphaFoldDB" id="A0AAD8FMB4"/>
<protein>
    <submittedName>
        <fullName evidence="2">Uncharacterized protein</fullName>
    </submittedName>
</protein>
<keyword evidence="3" id="KW-1185">Reference proteome</keyword>
<name>A0AAD8FMB4_BIOPF</name>
<gene>
    <name evidence="2" type="ORF">Bpfe_001714</name>
</gene>
<reference evidence="2" key="2">
    <citation type="submission" date="2023-04" db="EMBL/GenBank/DDBJ databases">
        <authorList>
            <person name="Bu L."/>
            <person name="Lu L."/>
            <person name="Laidemitt M.R."/>
            <person name="Zhang S.M."/>
            <person name="Mutuku M."/>
            <person name="Mkoji G."/>
            <person name="Steinauer M."/>
            <person name="Loker E.S."/>
        </authorList>
    </citation>
    <scope>NUCLEOTIDE SEQUENCE</scope>
    <source>
        <strain evidence="2">KasaAsao</strain>
        <tissue evidence="2">Whole Snail</tissue>
    </source>
</reference>
<evidence type="ECO:0000313" key="2">
    <source>
        <dbReference type="EMBL" id="KAK0068751.1"/>
    </source>
</evidence>
<sequence>MNQEFIRKATRIANYRQEKANLKFENSKLKKENKKLLSRLNGMKDVLSNLAKWKKVAHRRSEQGQALKDNIQSLRLSVEEAKLQVDELAEKLSDNDLSQSAQSICHAGIYDAPFRKCLYACLESQVPVEKAGRRTSCQLHFK</sequence>
<proteinExistence type="predicted"/>
<feature type="coiled-coil region" evidence="1">
    <location>
        <begin position="12"/>
        <end position="91"/>
    </location>
</feature>
<keyword evidence="1" id="KW-0175">Coiled coil</keyword>
<organism evidence="2 3">
    <name type="scientific">Biomphalaria pfeifferi</name>
    <name type="common">Bloodfluke planorb</name>
    <name type="synonym">Freshwater snail</name>
    <dbReference type="NCBI Taxonomy" id="112525"/>
    <lineage>
        <taxon>Eukaryota</taxon>
        <taxon>Metazoa</taxon>
        <taxon>Spiralia</taxon>
        <taxon>Lophotrochozoa</taxon>
        <taxon>Mollusca</taxon>
        <taxon>Gastropoda</taxon>
        <taxon>Heterobranchia</taxon>
        <taxon>Euthyneura</taxon>
        <taxon>Panpulmonata</taxon>
        <taxon>Hygrophila</taxon>
        <taxon>Lymnaeoidea</taxon>
        <taxon>Planorbidae</taxon>
        <taxon>Biomphalaria</taxon>
    </lineage>
</organism>
<accession>A0AAD8FMB4</accession>
<evidence type="ECO:0000313" key="3">
    <source>
        <dbReference type="Proteomes" id="UP001233172"/>
    </source>
</evidence>
<evidence type="ECO:0000256" key="1">
    <source>
        <dbReference type="SAM" id="Coils"/>
    </source>
</evidence>
<dbReference type="EMBL" id="JASAOG010000004">
    <property type="protein sequence ID" value="KAK0068751.1"/>
    <property type="molecule type" value="Genomic_DNA"/>
</dbReference>
<reference evidence="2" key="1">
    <citation type="journal article" date="2023" name="PLoS Negl. Trop. Dis.">
        <title>A genome sequence for Biomphalaria pfeifferi, the major vector snail for the human-infecting parasite Schistosoma mansoni.</title>
        <authorList>
            <person name="Bu L."/>
            <person name="Lu L."/>
            <person name="Laidemitt M.R."/>
            <person name="Zhang S.M."/>
            <person name="Mutuku M."/>
            <person name="Mkoji G."/>
            <person name="Steinauer M."/>
            <person name="Loker E.S."/>
        </authorList>
    </citation>
    <scope>NUCLEOTIDE SEQUENCE</scope>
    <source>
        <strain evidence="2">KasaAsao</strain>
    </source>
</reference>
<dbReference type="Proteomes" id="UP001233172">
    <property type="component" value="Unassembled WGS sequence"/>
</dbReference>